<dbReference type="CDD" id="cd06779">
    <property type="entry name" value="cpPDZ_Deg_HtrA-like"/>
    <property type="match status" value="1"/>
</dbReference>
<keyword evidence="4" id="KW-1133">Transmembrane helix</keyword>
<dbReference type="Pfam" id="PF13365">
    <property type="entry name" value="Trypsin_2"/>
    <property type="match status" value="1"/>
</dbReference>
<dbReference type="InterPro" id="IPR036034">
    <property type="entry name" value="PDZ_sf"/>
</dbReference>
<keyword evidence="1 6" id="KW-0645">Protease</keyword>
<keyword evidence="2" id="KW-0378">Hydrolase</keyword>
<dbReference type="PROSITE" id="PS50106">
    <property type="entry name" value="PDZ"/>
    <property type="match status" value="1"/>
</dbReference>
<dbReference type="SMART" id="SM00228">
    <property type="entry name" value="PDZ"/>
    <property type="match status" value="1"/>
</dbReference>
<dbReference type="InterPro" id="IPR001940">
    <property type="entry name" value="Peptidase_S1C"/>
</dbReference>
<feature type="region of interest" description="Disordered" evidence="3">
    <location>
        <begin position="1"/>
        <end position="45"/>
    </location>
</feature>
<feature type="transmembrane region" description="Helical" evidence="4">
    <location>
        <begin position="50"/>
        <end position="73"/>
    </location>
</feature>
<name>A0A6J4M013_9ACTN</name>
<accession>A0A6J4M013</accession>
<dbReference type="InterPro" id="IPR009003">
    <property type="entry name" value="Peptidase_S1_PA"/>
</dbReference>
<feature type="domain" description="PDZ" evidence="5">
    <location>
        <begin position="297"/>
        <end position="394"/>
    </location>
</feature>
<evidence type="ECO:0000256" key="1">
    <source>
        <dbReference type="ARBA" id="ARBA00022670"/>
    </source>
</evidence>
<evidence type="ECO:0000256" key="2">
    <source>
        <dbReference type="ARBA" id="ARBA00022801"/>
    </source>
</evidence>
<protein>
    <submittedName>
        <fullName evidence="6">Serine protease HtrA (DegP protein)</fullName>
    </submittedName>
</protein>
<evidence type="ECO:0000256" key="3">
    <source>
        <dbReference type="SAM" id="MobiDB-lite"/>
    </source>
</evidence>
<proteinExistence type="predicted"/>
<dbReference type="PANTHER" id="PTHR43343">
    <property type="entry name" value="PEPTIDASE S12"/>
    <property type="match status" value="1"/>
</dbReference>
<keyword evidence="4" id="KW-0812">Transmembrane</keyword>
<organism evidence="6">
    <name type="scientific">uncultured Nocardioidaceae bacterium</name>
    <dbReference type="NCBI Taxonomy" id="253824"/>
    <lineage>
        <taxon>Bacteria</taxon>
        <taxon>Bacillati</taxon>
        <taxon>Actinomycetota</taxon>
        <taxon>Actinomycetes</taxon>
        <taxon>Propionibacteriales</taxon>
        <taxon>Nocardioidaceae</taxon>
        <taxon>environmental samples</taxon>
    </lineage>
</organism>
<dbReference type="Pfam" id="PF13180">
    <property type="entry name" value="PDZ_2"/>
    <property type="match status" value="1"/>
</dbReference>
<dbReference type="SUPFAM" id="SSF50494">
    <property type="entry name" value="Trypsin-like serine proteases"/>
    <property type="match status" value="1"/>
</dbReference>
<gene>
    <name evidence="6" type="ORF">AVDCRST_MAG29-1843</name>
</gene>
<dbReference type="AlphaFoldDB" id="A0A6J4M013"/>
<dbReference type="SUPFAM" id="SSF50156">
    <property type="entry name" value="PDZ domain-like"/>
    <property type="match status" value="1"/>
</dbReference>
<evidence type="ECO:0000313" key="6">
    <source>
        <dbReference type="EMBL" id="CAA9345457.1"/>
    </source>
</evidence>
<evidence type="ECO:0000259" key="5">
    <source>
        <dbReference type="PROSITE" id="PS50106"/>
    </source>
</evidence>
<keyword evidence="4" id="KW-0472">Membrane</keyword>
<sequence length="408" mass="40293">MTQMPRPSAEPGADSPHQYPHADTYQPSWAGASRTQQPADRLSASPGRRLPGFLVAAALLAGLVGGVGGATGYDALSPDDAASTTNATDRTVVSANSASNDSSDSVQEVSEKVLPSVVQINVRGQQGAGSGSGIVLSSDGQVLTNNHVVEAAAEQGTVTVAFPDGTTAPAEIVGRDPLTDLAVIQAEGTSGLTPATLGSSSDLAVGQEVVAIGSPYGLESTVTTGIVSALNRPVTSGSPGEQSTSVFPGIQTDAAINPGNSGGPLVNTAGQVVGINSAIRTSSSGSDGSIGLGFAIPIDLARSVAGQLSDGQTATHAEIGVQVTDATASDGVTGIGAAVEQVNAGTAADEAGLRGGDVVTGVDDQSVTSADALVAAVRGYRPGDTVTLTLQRGDQELDTRLTLGSDGA</sequence>
<dbReference type="InterPro" id="IPR001478">
    <property type="entry name" value="PDZ"/>
</dbReference>
<reference evidence="6" key="1">
    <citation type="submission" date="2020-02" db="EMBL/GenBank/DDBJ databases">
        <authorList>
            <person name="Meier V. D."/>
        </authorList>
    </citation>
    <scope>NUCLEOTIDE SEQUENCE</scope>
    <source>
        <strain evidence="6">AVDCRST_MAG29</strain>
    </source>
</reference>
<evidence type="ECO:0000256" key="4">
    <source>
        <dbReference type="SAM" id="Phobius"/>
    </source>
</evidence>
<dbReference type="Gene3D" id="2.40.10.120">
    <property type="match status" value="1"/>
</dbReference>
<dbReference type="PRINTS" id="PR00834">
    <property type="entry name" value="PROTEASES2C"/>
</dbReference>
<dbReference type="EMBL" id="CADCUG010000116">
    <property type="protein sequence ID" value="CAA9345457.1"/>
    <property type="molecule type" value="Genomic_DNA"/>
</dbReference>
<dbReference type="Gene3D" id="2.30.42.10">
    <property type="match status" value="1"/>
</dbReference>
<dbReference type="GO" id="GO:0004252">
    <property type="term" value="F:serine-type endopeptidase activity"/>
    <property type="evidence" value="ECO:0007669"/>
    <property type="project" value="InterPro"/>
</dbReference>
<dbReference type="InterPro" id="IPR051201">
    <property type="entry name" value="Chloro_Bact_Ser_Proteases"/>
</dbReference>
<dbReference type="GO" id="GO:0006508">
    <property type="term" value="P:proteolysis"/>
    <property type="evidence" value="ECO:0007669"/>
    <property type="project" value="UniProtKB-KW"/>
</dbReference>
<dbReference type="PANTHER" id="PTHR43343:SF3">
    <property type="entry name" value="PROTEASE DO-LIKE 8, CHLOROPLASTIC"/>
    <property type="match status" value="1"/>
</dbReference>